<keyword evidence="2" id="KW-1185">Reference proteome</keyword>
<dbReference type="Proteomes" id="UP000643405">
    <property type="component" value="Unassembled WGS sequence"/>
</dbReference>
<protein>
    <submittedName>
        <fullName evidence="1">Uncharacterized protein</fullName>
    </submittedName>
</protein>
<organism evidence="1 2">
    <name type="scientific">Oryzicola mucosus</name>
    <dbReference type="NCBI Taxonomy" id="2767425"/>
    <lineage>
        <taxon>Bacteria</taxon>
        <taxon>Pseudomonadati</taxon>
        <taxon>Pseudomonadota</taxon>
        <taxon>Alphaproteobacteria</taxon>
        <taxon>Hyphomicrobiales</taxon>
        <taxon>Phyllobacteriaceae</taxon>
        <taxon>Oryzicola</taxon>
    </lineage>
</organism>
<name>A0A8J6PNN5_9HYPH</name>
<dbReference type="AlphaFoldDB" id="A0A8J6PNN5"/>
<accession>A0A8J6PNN5</accession>
<evidence type="ECO:0000313" key="1">
    <source>
        <dbReference type="EMBL" id="MBD0416871.1"/>
    </source>
</evidence>
<dbReference type="RefSeq" id="WP_188166305.1">
    <property type="nucleotide sequence ID" value="NZ_JACVVX010000007.1"/>
</dbReference>
<reference evidence="1" key="1">
    <citation type="submission" date="2020-09" db="EMBL/GenBank/DDBJ databases">
        <title>Genome seq and assembly of Tianweitania sp.</title>
        <authorList>
            <person name="Chhetri G."/>
        </authorList>
    </citation>
    <scope>NUCLEOTIDE SEQUENCE</scope>
    <source>
        <strain evidence="1">Rool2</strain>
    </source>
</reference>
<comment type="caution">
    <text evidence="1">The sequence shown here is derived from an EMBL/GenBank/DDBJ whole genome shotgun (WGS) entry which is preliminary data.</text>
</comment>
<sequence>MFIDSPYRSDQLDSRSDKFWMVWHPIDVEHGGVELLLERWGGVSPPSAAVR</sequence>
<gene>
    <name evidence="1" type="ORF">ICI42_19655</name>
</gene>
<dbReference type="EMBL" id="JACVVX010000007">
    <property type="protein sequence ID" value="MBD0416871.1"/>
    <property type="molecule type" value="Genomic_DNA"/>
</dbReference>
<evidence type="ECO:0000313" key="2">
    <source>
        <dbReference type="Proteomes" id="UP000643405"/>
    </source>
</evidence>
<proteinExistence type="predicted"/>